<dbReference type="Gene3D" id="3.40.50.150">
    <property type="entry name" value="Vaccinia Virus protein VP39"/>
    <property type="match status" value="1"/>
</dbReference>
<reference evidence="2" key="1">
    <citation type="submission" date="2022-11" db="EMBL/GenBank/DDBJ databases">
        <authorList>
            <person name="Scott C."/>
            <person name="Bruce N."/>
        </authorList>
    </citation>
    <scope>NUCLEOTIDE SEQUENCE</scope>
</reference>
<evidence type="ECO:0008006" key="4">
    <source>
        <dbReference type="Google" id="ProtNLM"/>
    </source>
</evidence>
<dbReference type="Proteomes" id="UP000838763">
    <property type="component" value="Unassembled WGS sequence"/>
</dbReference>
<feature type="region of interest" description="Disordered" evidence="1">
    <location>
        <begin position="1"/>
        <end position="232"/>
    </location>
</feature>
<dbReference type="AlphaFoldDB" id="A0A9P1GZ06"/>
<dbReference type="SUPFAM" id="SSF53335">
    <property type="entry name" value="S-adenosyl-L-methionine-dependent methyltransferases"/>
    <property type="match status" value="1"/>
</dbReference>
<feature type="compositionally biased region" description="Low complexity" evidence="1">
    <location>
        <begin position="178"/>
        <end position="187"/>
    </location>
</feature>
<proteinExistence type="predicted"/>
<gene>
    <name evidence="2" type="ORF">PPNO1_LOCUS2677</name>
</gene>
<feature type="region of interest" description="Disordered" evidence="1">
    <location>
        <begin position="535"/>
        <end position="556"/>
    </location>
</feature>
<organism evidence="2 3">
    <name type="scientific">Parascedosporium putredinis</name>
    <dbReference type="NCBI Taxonomy" id="1442378"/>
    <lineage>
        <taxon>Eukaryota</taxon>
        <taxon>Fungi</taxon>
        <taxon>Dikarya</taxon>
        <taxon>Ascomycota</taxon>
        <taxon>Pezizomycotina</taxon>
        <taxon>Sordariomycetes</taxon>
        <taxon>Hypocreomycetidae</taxon>
        <taxon>Microascales</taxon>
        <taxon>Microascaceae</taxon>
        <taxon>Parascedosporium</taxon>
    </lineage>
</organism>
<protein>
    <recommendedName>
        <fullName evidence="4">Methyltransferase type 11 domain-containing protein</fullName>
    </recommendedName>
</protein>
<comment type="caution">
    <text evidence="2">The sequence shown here is derived from an EMBL/GenBank/DDBJ whole genome shotgun (WGS) entry which is preliminary data.</text>
</comment>
<evidence type="ECO:0000313" key="3">
    <source>
        <dbReference type="Proteomes" id="UP000838763"/>
    </source>
</evidence>
<dbReference type="EMBL" id="CALLCH030000006">
    <property type="protein sequence ID" value="CAI4212927.1"/>
    <property type="molecule type" value="Genomic_DNA"/>
</dbReference>
<feature type="compositionally biased region" description="Low complexity" evidence="1">
    <location>
        <begin position="477"/>
        <end position="486"/>
    </location>
</feature>
<feature type="region of interest" description="Disordered" evidence="1">
    <location>
        <begin position="276"/>
        <end position="430"/>
    </location>
</feature>
<accession>A0A9P1GZ06</accession>
<dbReference type="CDD" id="cd02440">
    <property type="entry name" value="AdoMet_MTases"/>
    <property type="match status" value="1"/>
</dbReference>
<evidence type="ECO:0000256" key="1">
    <source>
        <dbReference type="SAM" id="MobiDB-lite"/>
    </source>
</evidence>
<feature type="region of interest" description="Disordered" evidence="1">
    <location>
        <begin position="778"/>
        <end position="839"/>
    </location>
</feature>
<feature type="region of interest" description="Disordered" evidence="1">
    <location>
        <begin position="442"/>
        <end position="511"/>
    </location>
</feature>
<keyword evidence="3" id="KW-1185">Reference proteome</keyword>
<evidence type="ECO:0000313" key="2">
    <source>
        <dbReference type="EMBL" id="CAI4212927.1"/>
    </source>
</evidence>
<feature type="compositionally biased region" description="Polar residues" evidence="1">
    <location>
        <begin position="112"/>
        <end position="124"/>
    </location>
</feature>
<feature type="compositionally biased region" description="Acidic residues" evidence="1">
    <location>
        <begin position="811"/>
        <end position="825"/>
    </location>
</feature>
<feature type="compositionally biased region" description="Polar residues" evidence="1">
    <location>
        <begin position="445"/>
        <end position="466"/>
    </location>
</feature>
<feature type="compositionally biased region" description="Polar residues" evidence="1">
    <location>
        <begin position="412"/>
        <end position="423"/>
    </location>
</feature>
<dbReference type="OrthoDB" id="5382952at2759"/>
<name>A0A9P1GZ06_9PEZI</name>
<feature type="region of interest" description="Disordered" evidence="1">
    <location>
        <begin position="1113"/>
        <end position="1133"/>
    </location>
</feature>
<feature type="region of interest" description="Disordered" evidence="1">
    <location>
        <begin position="876"/>
        <end position="907"/>
    </location>
</feature>
<feature type="compositionally biased region" description="Polar residues" evidence="1">
    <location>
        <begin position="85"/>
        <end position="102"/>
    </location>
</feature>
<feature type="compositionally biased region" description="Basic and acidic residues" evidence="1">
    <location>
        <begin position="366"/>
        <end position="375"/>
    </location>
</feature>
<sequence length="1227" mass="132615">MRRPPASPGAWLGIEALRRSRPCGATDGKNRRPLKANHPDPLTIYPELDRYRNLQQQAPERRTFDSIPRLSTNDLSPPTPGYISGTGSQLSAMSASPSTRFSESPGPGPYSRDTTPTSIASQSPGLIAPRGFTHPRLRQNGSPAQTRPPVTKRRGGSFSGGVNPINADPDGLAAVRESLTSSSSNSTVRGTDKKILKKKLQAPPLSPLPGSRPRNRSRPKSPPLPNLAGGCRLCNPTHANTFASWHAPTRPSRDNTPDIQSQLWEPVPVIHSNLSSASLGVGERRGSEPAPSSLPRSTTPSYQPRRPSAQDTVPGAKTGSVGTSKITKPDPNRPTRTPSPNVSTFNSRFNFFSRKKTPTTEAAPTAKKDKADKGARKGPAAGTGHEGYGRLGNIRRRSSGALNNARPAPGFASSQESLANGPQFNDPFLRDRMNPVIISGGEIIDNQNTGGSELGRSESSQSFASHSRQRSNDSKFSSEMSTTSAATEDRNTLWPSAFPSPKQLTQFGGIAPSPLTSVETHIFTDDSAAELQPEISQGPKLSVPQPRKLTKPAKSPRKWNLFSRTHNQAAASQEPKVEVTATVKIVQTKSVPFYAMMDSSEQEDAGEELDVMDVLRSAEGAVAPAKQSRLPQVGRIPKVVSTRPEQQTSPKSFSRPFNRLSFQAPKRVSASLDRDSTGTGTSSAIGKALTPDLTMQESTVTSGSRELSCASGIYTVVDTTAVIPSPSAPLAEDEIWDEYNDLLGDVTLKGLAFATALPKKTMTIPIKYRTNKGPAMVPESPTIIMGPTRRLPQLPTPKVDRENVVSTVYSCDDEDDEDDYDEGEKQDESRRYDSRLKIPIAEASPTTPFSVSRFVEGYGDRNNSADHMSVKIDAPAVSQRNSGASGKSTGSTGSGNSKSSEEETPLAQVNLRVGSMTVRVDARRRFPRKNSVLVVDGLGNDDWSFYAAETYPGASFFNLSPRAPIPEDRRTSAAFPLSPANHFQIQYTSHLSKFPFGPETFTSVVFRFPPAAPESHYRNIISEAHRVLKPGGHIELSILDVDLNYMGNRGRRTIRRLKEQIHTSNANVNLASTADVMVRLLGKKNFADIKTCRVGVPVASSIARANNARAASAEFASRPNGHDQSKGKGKATKTIGEQRSLAEMMNDDSELADESIAKMVSKVGRWWYSRCYESVVAPGSGSPSGSKKTSIWSDKALMAECEELGTSLKLMVCYARIPDKGNRVASI</sequence>
<feature type="compositionally biased region" description="Low complexity" evidence="1">
    <location>
        <begin position="881"/>
        <end position="898"/>
    </location>
</feature>
<feature type="compositionally biased region" description="Basic and acidic residues" evidence="1">
    <location>
        <begin position="826"/>
        <end position="836"/>
    </location>
</feature>
<feature type="compositionally biased region" description="Polar residues" evidence="1">
    <location>
        <begin position="334"/>
        <end position="344"/>
    </location>
</feature>
<dbReference type="InterPro" id="IPR029063">
    <property type="entry name" value="SAM-dependent_MTases_sf"/>
</dbReference>